<gene>
    <name evidence="1" type="ORF">EZS27_037751</name>
</gene>
<protein>
    <submittedName>
        <fullName evidence="1">Uncharacterized protein</fullName>
    </submittedName>
</protein>
<dbReference type="EMBL" id="SNRY01007123">
    <property type="protein sequence ID" value="KAA6311052.1"/>
    <property type="molecule type" value="Genomic_DNA"/>
</dbReference>
<organism evidence="1">
    <name type="scientific">termite gut metagenome</name>
    <dbReference type="NCBI Taxonomy" id="433724"/>
    <lineage>
        <taxon>unclassified sequences</taxon>
        <taxon>metagenomes</taxon>
        <taxon>organismal metagenomes</taxon>
    </lineage>
</organism>
<dbReference type="AlphaFoldDB" id="A0A5J4PPB9"/>
<accession>A0A5J4PPB9</accession>
<name>A0A5J4PPB9_9ZZZZ</name>
<evidence type="ECO:0000313" key="1">
    <source>
        <dbReference type="EMBL" id="KAA6311052.1"/>
    </source>
</evidence>
<proteinExistence type="predicted"/>
<feature type="non-terminal residue" evidence="1">
    <location>
        <position position="51"/>
    </location>
</feature>
<sequence>MKRERKSLILKLAYYFNQPAFYLPQAVKSSILEFSRFPDMMPKALYRIYFW</sequence>
<reference evidence="1" key="1">
    <citation type="submission" date="2019-03" db="EMBL/GenBank/DDBJ databases">
        <title>Single cell metagenomics reveals metabolic interactions within the superorganism composed of flagellate Streblomastix strix and complex community of Bacteroidetes bacteria on its surface.</title>
        <authorList>
            <person name="Treitli S.C."/>
            <person name="Kolisko M."/>
            <person name="Husnik F."/>
            <person name="Keeling P."/>
            <person name="Hampl V."/>
        </authorList>
    </citation>
    <scope>NUCLEOTIDE SEQUENCE</scope>
    <source>
        <strain evidence="1">STM</strain>
    </source>
</reference>
<comment type="caution">
    <text evidence="1">The sequence shown here is derived from an EMBL/GenBank/DDBJ whole genome shotgun (WGS) entry which is preliminary data.</text>
</comment>